<keyword evidence="10" id="KW-0943">RNA-mediated gene silencing</keyword>
<evidence type="ECO:0000256" key="8">
    <source>
        <dbReference type="ARBA" id="ARBA00022842"/>
    </source>
</evidence>
<dbReference type="Pfam" id="PF13489">
    <property type="entry name" value="Methyltransf_23"/>
    <property type="match status" value="1"/>
</dbReference>
<evidence type="ECO:0000313" key="15">
    <source>
        <dbReference type="EMBL" id="KAL2772139.1"/>
    </source>
</evidence>
<dbReference type="PANTHER" id="PTHR21404">
    <property type="entry name" value="HEN1"/>
    <property type="match status" value="1"/>
</dbReference>
<evidence type="ECO:0000256" key="2">
    <source>
        <dbReference type="ARBA" id="ARBA00009026"/>
    </source>
</evidence>
<name>A0ABD2DZA9_DAUMA</name>
<dbReference type="GO" id="GO:0001510">
    <property type="term" value="P:RNA methylation"/>
    <property type="evidence" value="ECO:0007669"/>
    <property type="project" value="UniProtKB-ARBA"/>
</dbReference>
<dbReference type="AlphaFoldDB" id="A0ABD2DZA9"/>
<dbReference type="PANTHER" id="PTHR21404:SF3">
    <property type="entry name" value="SMALL RNA 2'-O-METHYLTRANSFERASE"/>
    <property type="match status" value="1"/>
</dbReference>
<evidence type="ECO:0000256" key="3">
    <source>
        <dbReference type="ARBA" id="ARBA00021330"/>
    </source>
</evidence>
<keyword evidence="16" id="KW-1185">Reference proteome</keyword>
<keyword evidence="6" id="KW-0949">S-adenosyl-L-methionine</keyword>
<evidence type="ECO:0000256" key="4">
    <source>
        <dbReference type="ARBA" id="ARBA00022603"/>
    </source>
</evidence>
<gene>
    <name evidence="15" type="ORF">WCI35_020283</name>
</gene>
<dbReference type="Gene3D" id="3.40.50.150">
    <property type="entry name" value="Vaccinia Virus protein VP39"/>
    <property type="match status" value="1"/>
</dbReference>
<comment type="caution">
    <text evidence="15">The sequence shown here is derived from an EMBL/GenBank/DDBJ whole genome shotgun (WGS) entry which is preliminary data.</text>
</comment>
<dbReference type="InterPro" id="IPR026610">
    <property type="entry name" value="Hen1"/>
</dbReference>
<accession>A0ABD2DZA9</accession>
<protein>
    <recommendedName>
        <fullName evidence="3">Small RNA 2'-O-methyltransferase</fullName>
        <ecNumber evidence="12">2.1.1.386</ecNumber>
    </recommendedName>
    <alternativeName>
        <fullName evidence="11">HEN1 methyltransferase homolog 1</fullName>
    </alternativeName>
</protein>
<proteinExistence type="inferred from homology"/>
<evidence type="ECO:0000256" key="14">
    <source>
        <dbReference type="ARBA" id="ARBA00053983"/>
    </source>
</evidence>
<evidence type="ECO:0000256" key="1">
    <source>
        <dbReference type="ARBA" id="ARBA00001946"/>
    </source>
</evidence>
<keyword evidence="4" id="KW-0489">Methyltransferase</keyword>
<reference evidence="15 16" key="1">
    <citation type="journal article" date="2024" name="G3 (Bethesda)">
        <title>A hybrid genome assembly of the endangered aye-aye (Daubentonia madagascariensis).</title>
        <authorList>
            <person name="Versoza C.J."/>
            <person name="Pfeifer S.P."/>
        </authorList>
    </citation>
    <scope>NUCLEOTIDE SEQUENCE [LARGE SCALE GENOMIC DNA]</scope>
    <source>
        <strain evidence="15">6821</strain>
    </source>
</reference>
<dbReference type="SUPFAM" id="SSF53335">
    <property type="entry name" value="S-adenosyl-L-methionine-dependent methyltransferases"/>
    <property type="match status" value="1"/>
</dbReference>
<evidence type="ECO:0000256" key="6">
    <source>
        <dbReference type="ARBA" id="ARBA00022691"/>
    </source>
</evidence>
<evidence type="ECO:0000256" key="5">
    <source>
        <dbReference type="ARBA" id="ARBA00022679"/>
    </source>
</evidence>
<dbReference type="GO" id="GO:0090486">
    <property type="term" value="F:small RNA 2'-O-methyltransferase activity"/>
    <property type="evidence" value="ECO:0007669"/>
    <property type="project" value="UniProtKB-EC"/>
</dbReference>
<comment type="cofactor">
    <cofactor evidence="1">
        <name>Mg(2+)</name>
        <dbReference type="ChEBI" id="CHEBI:18420"/>
    </cofactor>
</comment>
<evidence type="ECO:0000313" key="16">
    <source>
        <dbReference type="Proteomes" id="UP001610411"/>
    </source>
</evidence>
<keyword evidence="7" id="KW-0479">Metal-binding</keyword>
<evidence type="ECO:0000256" key="10">
    <source>
        <dbReference type="ARBA" id="ARBA00023158"/>
    </source>
</evidence>
<evidence type="ECO:0000256" key="13">
    <source>
        <dbReference type="ARBA" id="ARBA00048418"/>
    </source>
</evidence>
<dbReference type="EC" id="2.1.1.386" evidence="12"/>
<sequence>MEEKNMQQCDGVVDEIPRVTVIQFKPPLYRQRYQFVKDLVDLHEPKKVADLGCGDTSLIRLLKVYPCIELLVGVDIDEDKLRWKGDKLAPFMGDFLKPRDLDLTITLYHGSVVERDSRLLGFDLITCIELIEHLDSGDLARFPEVVFGYLSPSMVVISTPNSEFNPLFPAVTLRDSDHKFEWSRMEFQSWALCVAKLYNYSVEFTGVGEPPAGAESVGFCTQIGIFRKNGGKAAELCVSEQCDQHVYKAVFTASYPSLQQEKFLRLVLVNEVSRQVESLRVRYLRRLKEQQEGRELGNKPKDTGCSEAPVPCFGPVFTEVEKARIKKSPKPFCVEDKFFVPLQRLLAYPKLNHLCASEEMMRSVIADSVGLSSDGSAVVVDLHDYFDYLFDF</sequence>
<comment type="similarity">
    <text evidence="2">Belongs to the methyltransferase superfamily. HEN1 family.</text>
</comment>
<keyword evidence="5" id="KW-0808">Transferase</keyword>
<evidence type="ECO:0000256" key="7">
    <source>
        <dbReference type="ARBA" id="ARBA00022723"/>
    </source>
</evidence>
<comment type="function">
    <text evidence="14">Methyltransferase that adds a 2'-O-methyl group at the 3'-end of piRNAs, a class of 24 to 30 nucleotide RNAs that are generated by a Dicer-independent mechanism and are primarily derived from transposons and other repeated sequence elements. This probably protects the 3'-end of piRNAs from uridylation activity and subsequent degradation. Stabilization of piRNAs is essential for gametogenesis.</text>
</comment>
<dbReference type="FunFam" id="3.40.50.150:FF:000124">
    <property type="entry name" value="HEN methyltransferase 1"/>
    <property type="match status" value="1"/>
</dbReference>
<dbReference type="GO" id="GO:0003723">
    <property type="term" value="F:RNA binding"/>
    <property type="evidence" value="ECO:0007669"/>
    <property type="project" value="UniProtKB-KW"/>
</dbReference>
<dbReference type="InterPro" id="IPR029063">
    <property type="entry name" value="SAM-dependent_MTases_sf"/>
</dbReference>
<evidence type="ECO:0000256" key="11">
    <source>
        <dbReference type="ARBA" id="ARBA00029981"/>
    </source>
</evidence>
<organism evidence="15 16">
    <name type="scientific">Daubentonia madagascariensis</name>
    <name type="common">Aye-aye</name>
    <name type="synonym">Sciurus madagascariensis</name>
    <dbReference type="NCBI Taxonomy" id="31869"/>
    <lineage>
        <taxon>Eukaryota</taxon>
        <taxon>Metazoa</taxon>
        <taxon>Chordata</taxon>
        <taxon>Craniata</taxon>
        <taxon>Vertebrata</taxon>
        <taxon>Euteleostomi</taxon>
        <taxon>Mammalia</taxon>
        <taxon>Eutheria</taxon>
        <taxon>Euarchontoglires</taxon>
        <taxon>Primates</taxon>
        <taxon>Strepsirrhini</taxon>
        <taxon>Chiromyiformes</taxon>
        <taxon>Daubentoniidae</taxon>
        <taxon>Daubentonia</taxon>
    </lineage>
</organism>
<dbReference type="GO" id="GO:0031047">
    <property type="term" value="P:regulatory ncRNA-mediated gene silencing"/>
    <property type="evidence" value="ECO:0007669"/>
    <property type="project" value="UniProtKB-KW"/>
</dbReference>
<evidence type="ECO:0000256" key="12">
    <source>
        <dbReference type="ARBA" id="ARBA00035025"/>
    </source>
</evidence>
<dbReference type="Proteomes" id="UP001610411">
    <property type="component" value="Unassembled WGS sequence"/>
</dbReference>
<evidence type="ECO:0000256" key="9">
    <source>
        <dbReference type="ARBA" id="ARBA00022884"/>
    </source>
</evidence>
<keyword evidence="9" id="KW-0694">RNA-binding</keyword>
<keyword evidence="8" id="KW-0460">Magnesium</keyword>
<dbReference type="GO" id="GO:0046872">
    <property type="term" value="F:metal ion binding"/>
    <property type="evidence" value="ECO:0007669"/>
    <property type="project" value="UniProtKB-KW"/>
</dbReference>
<comment type="catalytic activity">
    <reaction evidence="13">
        <text>small RNA 3'-end nucleotide + S-adenosyl-L-methionine = small RNA 3'-end 2'-O-methylnucleotide + S-adenosyl-L-homocysteine + H(+)</text>
        <dbReference type="Rhea" id="RHEA:37887"/>
        <dbReference type="Rhea" id="RHEA-COMP:10415"/>
        <dbReference type="Rhea" id="RHEA-COMP:10416"/>
        <dbReference type="ChEBI" id="CHEBI:15378"/>
        <dbReference type="ChEBI" id="CHEBI:57856"/>
        <dbReference type="ChEBI" id="CHEBI:59789"/>
        <dbReference type="ChEBI" id="CHEBI:74896"/>
        <dbReference type="ChEBI" id="CHEBI:74898"/>
        <dbReference type="EC" id="2.1.1.386"/>
    </reaction>
</comment>
<dbReference type="EMBL" id="JBFSEQ010000007">
    <property type="protein sequence ID" value="KAL2772139.1"/>
    <property type="molecule type" value="Genomic_DNA"/>
</dbReference>